<keyword evidence="2" id="KW-1185">Reference proteome</keyword>
<dbReference type="SUPFAM" id="SSF53474">
    <property type="entry name" value="alpha/beta-Hydrolases"/>
    <property type="match status" value="1"/>
</dbReference>
<dbReference type="GO" id="GO:0016787">
    <property type="term" value="F:hydrolase activity"/>
    <property type="evidence" value="ECO:0007669"/>
    <property type="project" value="UniProtKB-KW"/>
</dbReference>
<name>A0ABW7VQQ3_9NOCA</name>
<evidence type="ECO:0000313" key="2">
    <source>
        <dbReference type="Proteomes" id="UP001611494"/>
    </source>
</evidence>
<dbReference type="InterPro" id="IPR010662">
    <property type="entry name" value="RBBP9/YdeN"/>
</dbReference>
<sequence length="197" mass="21058">MHHNADPTIVIVPGLRDHVAEHWQTLLAERLDKVRTVPPLERDTLSLAARIAALDAVVADIDGPVVLVAHSAGVMITVHWAQHHRRPVRAALLATPADVGTPMPSGYPPPDELAAGGWLPIPHRRLPFPSLVAASTTDPLATYRRVAGMAEAWGSRLVDLGDVGHLNPASGYGEWPRAQKLLDELLAATATGVEAAR</sequence>
<organism evidence="1 2">
    <name type="scientific">Nocardia testacea</name>
    <dbReference type="NCBI Taxonomy" id="248551"/>
    <lineage>
        <taxon>Bacteria</taxon>
        <taxon>Bacillati</taxon>
        <taxon>Actinomycetota</taxon>
        <taxon>Actinomycetes</taxon>
        <taxon>Mycobacteriales</taxon>
        <taxon>Nocardiaceae</taxon>
        <taxon>Nocardia</taxon>
    </lineage>
</organism>
<dbReference type="Proteomes" id="UP001611494">
    <property type="component" value="Unassembled WGS sequence"/>
</dbReference>
<keyword evidence="1" id="KW-0378">Hydrolase</keyword>
<dbReference type="Pfam" id="PF06821">
    <property type="entry name" value="Ser_hydrolase"/>
    <property type="match status" value="1"/>
</dbReference>
<comment type="caution">
    <text evidence="1">The sequence shown here is derived from an EMBL/GenBank/DDBJ whole genome shotgun (WGS) entry which is preliminary data.</text>
</comment>
<accession>A0ABW7VQQ3</accession>
<dbReference type="EMBL" id="JBIRYL010000001">
    <property type="protein sequence ID" value="MFI2228922.1"/>
    <property type="molecule type" value="Genomic_DNA"/>
</dbReference>
<dbReference type="RefSeq" id="WP_397059452.1">
    <property type="nucleotide sequence ID" value="NZ_JBIRYL010000001.1"/>
</dbReference>
<dbReference type="InterPro" id="IPR029058">
    <property type="entry name" value="AB_hydrolase_fold"/>
</dbReference>
<protein>
    <submittedName>
        <fullName evidence="1">RBBP9/YdeN family alpha/beta hydrolase</fullName>
    </submittedName>
</protein>
<reference evidence="1 2" key="1">
    <citation type="submission" date="2024-10" db="EMBL/GenBank/DDBJ databases">
        <title>The Natural Products Discovery Center: Release of the First 8490 Sequenced Strains for Exploring Actinobacteria Biosynthetic Diversity.</title>
        <authorList>
            <person name="Kalkreuter E."/>
            <person name="Kautsar S.A."/>
            <person name="Yang D."/>
            <person name="Bader C.D."/>
            <person name="Teijaro C.N."/>
            <person name="Fluegel L."/>
            <person name="Davis C.M."/>
            <person name="Simpson J.R."/>
            <person name="Lauterbach L."/>
            <person name="Steele A.D."/>
            <person name="Gui C."/>
            <person name="Meng S."/>
            <person name="Li G."/>
            <person name="Viehrig K."/>
            <person name="Ye F."/>
            <person name="Su P."/>
            <person name="Kiefer A.F."/>
            <person name="Nichols A."/>
            <person name="Cepeda A.J."/>
            <person name="Yan W."/>
            <person name="Fan B."/>
            <person name="Jiang Y."/>
            <person name="Adhikari A."/>
            <person name="Zheng C.-J."/>
            <person name="Schuster L."/>
            <person name="Cowan T.M."/>
            <person name="Smanski M.J."/>
            <person name="Chevrette M.G."/>
            <person name="De Carvalho L.P.S."/>
            <person name="Shen B."/>
        </authorList>
    </citation>
    <scope>NUCLEOTIDE SEQUENCE [LARGE SCALE GENOMIC DNA]</scope>
    <source>
        <strain evidence="1 2">NPDC019377</strain>
    </source>
</reference>
<dbReference type="Gene3D" id="3.40.50.1820">
    <property type="entry name" value="alpha/beta hydrolase"/>
    <property type="match status" value="1"/>
</dbReference>
<proteinExistence type="predicted"/>
<gene>
    <name evidence="1" type="ORF">ACH49Z_03620</name>
</gene>
<evidence type="ECO:0000313" key="1">
    <source>
        <dbReference type="EMBL" id="MFI2228922.1"/>
    </source>
</evidence>